<organism evidence="1">
    <name type="scientific">Myoviridae sp. ct3wi9</name>
    <dbReference type="NCBI Taxonomy" id="2826610"/>
    <lineage>
        <taxon>Viruses</taxon>
        <taxon>Duplodnaviria</taxon>
        <taxon>Heunggongvirae</taxon>
        <taxon>Uroviricota</taxon>
        <taxon>Caudoviricetes</taxon>
    </lineage>
</organism>
<reference evidence="1" key="1">
    <citation type="journal article" date="2021" name="Proc. Natl. Acad. Sci. U.S.A.">
        <title>A Catalog of Tens of Thousands of Viruses from Human Metagenomes Reveals Hidden Associations with Chronic Diseases.</title>
        <authorList>
            <person name="Tisza M.J."/>
            <person name="Buck C.B."/>
        </authorList>
    </citation>
    <scope>NUCLEOTIDE SEQUENCE</scope>
    <source>
        <strain evidence="1">Ct3wi9</strain>
    </source>
</reference>
<accession>A0A8S5MWI5</accession>
<name>A0A8S5MWI5_9CAUD</name>
<dbReference type="EMBL" id="BK015006">
    <property type="protein sequence ID" value="DAD86705.1"/>
    <property type="molecule type" value="Genomic_DNA"/>
</dbReference>
<proteinExistence type="predicted"/>
<sequence length="47" mass="5776">MRCGDLSPYHYIIYFLFCNKNEDRVKTQSIKIIFIYNLHDTQDLYLE</sequence>
<protein>
    <submittedName>
        <fullName evidence="1">Uncharacterized protein</fullName>
    </submittedName>
</protein>
<evidence type="ECO:0000313" key="1">
    <source>
        <dbReference type="EMBL" id="DAD86705.1"/>
    </source>
</evidence>